<dbReference type="CDD" id="cd06257">
    <property type="entry name" value="DnaJ"/>
    <property type="match status" value="1"/>
</dbReference>
<dbReference type="InterPro" id="IPR009073">
    <property type="entry name" value="HscB_oligo_C"/>
</dbReference>
<comment type="function">
    <text evidence="3 4">Co-chaperone involved in the maturation of iron-sulfur cluster-containing proteins. Seems to help targeting proteins to be folded toward HscA.</text>
</comment>
<evidence type="ECO:0000313" key="6">
    <source>
        <dbReference type="EMBL" id="QMT41213.1"/>
    </source>
</evidence>
<dbReference type="GO" id="GO:0044571">
    <property type="term" value="P:[2Fe-2S] cluster assembly"/>
    <property type="evidence" value="ECO:0007669"/>
    <property type="project" value="InterPro"/>
</dbReference>
<sequence length="168" mass="18992">MNPHFRLFGLPEQFDLDSEALQQTYRRLAAQFHPDKTATASAFEQKQAVMMAAAVNEAYRLLADPLHRAALLLQQQGIEADAPEHTAFAPEFLMRQMEWREALAEARAAQDQHALQALADTIGAEETALHRQLAQDFQTQAYQQAADHVRQGRFLAKLRQEIRDAQAV</sequence>
<comment type="subunit">
    <text evidence="4">Interacts with HscA and stimulates its ATPase activity.</text>
</comment>
<evidence type="ECO:0000256" key="2">
    <source>
        <dbReference type="ARBA" id="ARBA00023186"/>
    </source>
</evidence>
<evidence type="ECO:0000313" key="7">
    <source>
        <dbReference type="Proteomes" id="UP000514752"/>
    </source>
</evidence>
<dbReference type="SMART" id="SM00271">
    <property type="entry name" value="DnaJ"/>
    <property type="match status" value="1"/>
</dbReference>
<evidence type="ECO:0000256" key="1">
    <source>
        <dbReference type="ARBA" id="ARBA00010476"/>
    </source>
</evidence>
<dbReference type="SUPFAM" id="SSF47144">
    <property type="entry name" value="HSC20 (HSCB), C-terminal oligomerisation domain"/>
    <property type="match status" value="1"/>
</dbReference>
<protein>
    <recommendedName>
        <fullName evidence="4">Co-chaperone protein HscB homolog</fullName>
    </recommendedName>
</protein>
<dbReference type="EMBL" id="CP059567">
    <property type="protein sequence ID" value="QMT41213.1"/>
    <property type="molecule type" value="Genomic_DNA"/>
</dbReference>
<dbReference type="Pfam" id="PF00226">
    <property type="entry name" value="DnaJ"/>
    <property type="match status" value="1"/>
</dbReference>
<dbReference type="SUPFAM" id="SSF46565">
    <property type="entry name" value="Chaperone J-domain"/>
    <property type="match status" value="1"/>
</dbReference>
<feature type="domain" description="J" evidence="5">
    <location>
        <begin position="3"/>
        <end position="67"/>
    </location>
</feature>
<accession>A0A7D7T5T9</accession>
<dbReference type="RefSeq" id="WP_182122761.1">
    <property type="nucleotide sequence ID" value="NZ_CP059567.1"/>
</dbReference>
<dbReference type="HAMAP" id="MF_00682">
    <property type="entry name" value="HscB"/>
    <property type="match status" value="1"/>
</dbReference>
<keyword evidence="2 4" id="KW-0143">Chaperone</keyword>
<reference evidence="6 7" key="1">
    <citation type="submission" date="2020-07" db="EMBL/GenBank/DDBJ databases">
        <title>Genomic diversity of species in the Neisseriaceae family.</title>
        <authorList>
            <person name="Vincent A.T."/>
            <person name="Bernet E."/>
            <person name="Veyrier F.J."/>
        </authorList>
    </citation>
    <scope>NUCLEOTIDE SEQUENCE [LARGE SCALE GENOMIC DNA]</scope>
    <source>
        <strain evidence="6 7">DSM 22244</strain>
    </source>
</reference>
<dbReference type="GO" id="GO:0051259">
    <property type="term" value="P:protein complex oligomerization"/>
    <property type="evidence" value="ECO:0007669"/>
    <property type="project" value="InterPro"/>
</dbReference>
<evidence type="ECO:0000256" key="3">
    <source>
        <dbReference type="ARBA" id="ARBA00025596"/>
    </source>
</evidence>
<dbReference type="Pfam" id="PF07743">
    <property type="entry name" value="HSCB_C"/>
    <property type="match status" value="1"/>
</dbReference>
<dbReference type="KEGG" id="nsg:H3L94_04075"/>
<dbReference type="NCBIfam" id="TIGR00714">
    <property type="entry name" value="hscB"/>
    <property type="match status" value="1"/>
</dbReference>
<name>A0A7D7T5T9_9NEIS</name>
<gene>
    <name evidence="4 6" type="primary">hscB</name>
    <name evidence="6" type="ORF">H3L94_04075</name>
</gene>
<dbReference type="GO" id="GO:0006457">
    <property type="term" value="P:protein folding"/>
    <property type="evidence" value="ECO:0007669"/>
    <property type="project" value="UniProtKB-UniRule"/>
</dbReference>
<dbReference type="GO" id="GO:0051087">
    <property type="term" value="F:protein-folding chaperone binding"/>
    <property type="evidence" value="ECO:0007669"/>
    <property type="project" value="InterPro"/>
</dbReference>
<dbReference type="Gene3D" id="1.20.1280.20">
    <property type="entry name" value="HscB, C-terminal domain"/>
    <property type="match status" value="1"/>
</dbReference>
<dbReference type="AlphaFoldDB" id="A0A7D7T5T9"/>
<dbReference type="InterPro" id="IPR036386">
    <property type="entry name" value="HscB_C_sf"/>
</dbReference>
<evidence type="ECO:0000259" key="5">
    <source>
        <dbReference type="PROSITE" id="PS50076"/>
    </source>
</evidence>
<dbReference type="PROSITE" id="PS50076">
    <property type="entry name" value="DNAJ_2"/>
    <property type="match status" value="1"/>
</dbReference>
<dbReference type="PANTHER" id="PTHR14021">
    <property type="entry name" value="IRON-SULFUR CLUSTER CO-CHAPERONE PROTEIN HSCB"/>
    <property type="match status" value="1"/>
</dbReference>
<dbReference type="Proteomes" id="UP000514752">
    <property type="component" value="Chromosome"/>
</dbReference>
<comment type="similarity">
    <text evidence="1 4">Belongs to the HscB family.</text>
</comment>
<dbReference type="PANTHER" id="PTHR14021:SF15">
    <property type="entry name" value="IRON-SULFUR CLUSTER CO-CHAPERONE PROTEIN HSCB"/>
    <property type="match status" value="1"/>
</dbReference>
<dbReference type="InterPro" id="IPR001623">
    <property type="entry name" value="DnaJ_domain"/>
</dbReference>
<dbReference type="Gene3D" id="1.10.287.110">
    <property type="entry name" value="DnaJ domain"/>
    <property type="match status" value="1"/>
</dbReference>
<proteinExistence type="inferred from homology"/>
<dbReference type="GO" id="GO:1990230">
    <property type="term" value="C:iron-sulfur cluster transfer complex"/>
    <property type="evidence" value="ECO:0007669"/>
    <property type="project" value="TreeGrafter"/>
</dbReference>
<dbReference type="InterPro" id="IPR036869">
    <property type="entry name" value="J_dom_sf"/>
</dbReference>
<dbReference type="InterPro" id="IPR004640">
    <property type="entry name" value="HscB"/>
</dbReference>
<evidence type="ECO:0000256" key="4">
    <source>
        <dbReference type="HAMAP-Rule" id="MF_00682"/>
    </source>
</evidence>
<organism evidence="6 7">
    <name type="scientific">Neisseria shayeganii</name>
    <dbReference type="NCBI Taxonomy" id="607712"/>
    <lineage>
        <taxon>Bacteria</taxon>
        <taxon>Pseudomonadati</taxon>
        <taxon>Pseudomonadota</taxon>
        <taxon>Betaproteobacteria</taxon>
        <taxon>Neisseriales</taxon>
        <taxon>Neisseriaceae</taxon>
        <taxon>Neisseria</taxon>
    </lineage>
</organism>
<dbReference type="GO" id="GO:0001671">
    <property type="term" value="F:ATPase activator activity"/>
    <property type="evidence" value="ECO:0007669"/>
    <property type="project" value="InterPro"/>
</dbReference>